<sequence>MKKSTILLFIILFSIGIKAQNVKLTGKVIETSTKQPLEYATITLENINEIGKLTGGVTDTYGRFSLEAPKGTYLLKIQFFSYKTYQITRFVLNEDKSLGTISLDDDVAQLEGVEVVGKKSTVEMRLDKKIYNVGDDMTVKGGSITDVLDNVPSISVDSEGTISLRGSENVRVLINGKPSSLVGMSPETLKQFPSDMIEKVEVVTNPSARYDAEGTAGIINIVLKKGTGLGLTGSVNSFVGVADTENYGASINLNLREKKFNFFNTTSYRYNNAKGTTLFEQKSFKNAMIESYQDEYRDNWRLRRGWNTNLGIEYALSDKISITNSIMYGDNRNGANADVNIFNYNQNKNLVSNRLRQSNEKEKEYNIQYSFNYDQRFNNDGHKLTVDYQYSTEKEDAHEYIYDLQNEQSTNLEKQKDHLVKVDYVLPFSENSQFEAGYQGNFNNRDTDYQVFDEISGTLTLNTNYSNHFIYKEQINAFYSQYGKKFGKINTMLGLRFEDTHIIIQELQTGKNKKTYTGLFPSVFLGYEFSENNQVSISYTRRLQRPRNRFINPFTSRTGNTNLFRGNPDLDPTYTNAFDLGYLTRLGGKVTLNTSAYYNYSTQVFQFVTVESGEFVTIAGLNVPVMVRTAANLANQHRFGVEFTTTYSPKNNWRFTWNFNFFSEKTEGDFSYKNYLGNNVTQNLNASTTSWFTRLSAKMLLPLNIDFQSTAMYMGPRKTAQSDIRGDFFLNLALSKEIFNKKGTLSINASDVFNSRKMIADTQTPSVQTYSEMQWRPRQITMNFTYRFGNPTENRKKQRDKSQNRVGDDSADEMMF</sequence>
<protein>
    <submittedName>
        <fullName evidence="11">TonB-dependent receptor</fullName>
    </submittedName>
</protein>
<dbReference type="RefSeq" id="WP_264847195.1">
    <property type="nucleotide sequence ID" value="NZ_BPMA01000044.1"/>
</dbReference>
<feature type="region of interest" description="Disordered" evidence="8">
    <location>
        <begin position="788"/>
        <end position="816"/>
    </location>
</feature>
<feature type="domain" description="TonB-dependent receptor plug" evidence="9">
    <location>
        <begin position="141"/>
        <end position="218"/>
    </location>
</feature>
<dbReference type="Proteomes" id="UP001207736">
    <property type="component" value="Unassembled WGS sequence"/>
</dbReference>
<keyword evidence="2 7" id="KW-0813">Transport</keyword>
<evidence type="ECO:0000313" key="14">
    <source>
        <dbReference type="Proteomes" id="UP001208692"/>
    </source>
</evidence>
<dbReference type="Proteomes" id="UP001208692">
    <property type="component" value="Unassembled WGS sequence"/>
</dbReference>
<dbReference type="EMBL" id="BQKA01000034">
    <property type="protein sequence ID" value="GJM50937.1"/>
    <property type="molecule type" value="Genomic_DNA"/>
</dbReference>
<keyword evidence="4 7" id="KW-0812">Transmembrane</keyword>
<dbReference type="Gene3D" id="2.40.170.20">
    <property type="entry name" value="TonB-dependent receptor, beta-barrel domain"/>
    <property type="match status" value="1"/>
</dbReference>
<gene>
    <name evidence="11" type="ORF">RCZ15_19100</name>
    <name evidence="12" type="ORF">RCZ16_20970</name>
</gene>
<dbReference type="Pfam" id="PF14905">
    <property type="entry name" value="OMP_b-brl_3"/>
    <property type="match status" value="1"/>
</dbReference>
<dbReference type="PANTHER" id="PTHR40980">
    <property type="entry name" value="PLUG DOMAIN-CONTAINING PROTEIN"/>
    <property type="match status" value="1"/>
</dbReference>
<evidence type="ECO:0000313" key="13">
    <source>
        <dbReference type="Proteomes" id="UP001207736"/>
    </source>
</evidence>
<keyword evidence="14" id="KW-1185">Reference proteome</keyword>
<evidence type="ECO:0000259" key="9">
    <source>
        <dbReference type="Pfam" id="PF07715"/>
    </source>
</evidence>
<keyword evidence="3 7" id="KW-1134">Transmembrane beta strand</keyword>
<evidence type="ECO:0000313" key="12">
    <source>
        <dbReference type="EMBL" id="GJM53781.1"/>
    </source>
</evidence>
<dbReference type="EMBL" id="BQKB01000049">
    <property type="protein sequence ID" value="GJM53781.1"/>
    <property type="molecule type" value="Genomic_DNA"/>
</dbReference>
<dbReference type="InterPro" id="IPR037066">
    <property type="entry name" value="Plug_dom_sf"/>
</dbReference>
<dbReference type="Pfam" id="PF13715">
    <property type="entry name" value="CarbopepD_reg_2"/>
    <property type="match status" value="1"/>
</dbReference>
<accession>A0AAV5AUF6</accession>
<dbReference type="InterPro" id="IPR041700">
    <property type="entry name" value="OMP_b-brl_3"/>
</dbReference>
<dbReference type="InterPro" id="IPR036942">
    <property type="entry name" value="Beta-barrel_TonB_sf"/>
</dbReference>
<keyword evidence="6 7" id="KW-0998">Cell outer membrane</keyword>
<dbReference type="Gene3D" id="2.60.40.1120">
    <property type="entry name" value="Carboxypeptidase-like, regulatory domain"/>
    <property type="match status" value="1"/>
</dbReference>
<dbReference type="InterPro" id="IPR008969">
    <property type="entry name" value="CarboxyPept-like_regulatory"/>
</dbReference>
<evidence type="ECO:0000259" key="10">
    <source>
        <dbReference type="Pfam" id="PF14905"/>
    </source>
</evidence>
<comment type="caution">
    <text evidence="11">The sequence shown here is derived from an EMBL/GenBank/DDBJ whole genome shotgun (WGS) entry which is preliminary data.</text>
</comment>
<evidence type="ECO:0000256" key="3">
    <source>
        <dbReference type="ARBA" id="ARBA00022452"/>
    </source>
</evidence>
<dbReference type="InterPro" id="IPR039426">
    <property type="entry name" value="TonB-dep_rcpt-like"/>
</dbReference>
<evidence type="ECO:0000256" key="4">
    <source>
        <dbReference type="ARBA" id="ARBA00022692"/>
    </source>
</evidence>
<name>A0AAV5AUF6_9FLAO</name>
<dbReference type="InterPro" id="IPR012910">
    <property type="entry name" value="Plug_dom"/>
</dbReference>
<evidence type="ECO:0000256" key="6">
    <source>
        <dbReference type="ARBA" id="ARBA00023237"/>
    </source>
</evidence>
<dbReference type="Pfam" id="PF07715">
    <property type="entry name" value="Plug"/>
    <property type="match status" value="1"/>
</dbReference>
<dbReference type="AlphaFoldDB" id="A0AAV5AUF6"/>
<proteinExistence type="inferred from homology"/>
<feature type="domain" description="Outer membrane protein beta-barrel" evidence="10">
    <location>
        <begin position="376"/>
        <end position="786"/>
    </location>
</feature>
<reference evidence="11 14" key="1">
    <citation type="submission" date="2021-11" db="EMBL/GenBank/DDBJ databases">
        <title>Draft genome sequence of Capnocytophaga sp. strain KC07075 isolated from cat oral cavity.</title>
        <authorList>
            <person name="Suzuki M."/>
            <person name="Imaoka K."/>
            <person name="Kimura M."/>
            <person name="Morikawa S."/>
            <person name="Maeda K."/>
        </authorList>
    </citation>
    <scope>NUCLEOTIDE SEQUENCE</scope>
    <source>
        <strain evidence="11">KC07075</strain>
        <strain evidence="12 14">KC07079</strain>
    </source>
</reference>
<keyword evidence="11" id="KW-0675">Receptor</keyword>
<evidence type="ECO:0000256" key="5">
    <source>
        <dbReference type="ARBA" id="ARBA00023136"/>
    </source>
</evidence>
<dbReference type="PROSITE" id="PS52016">
    <property type="entry name" value="TONB_DEPENDENT_REC_3"/>
    <property type="match status" value="1"/>
</dbReference>
<organism evidence="11 13">
    <name type="scientific">Capnocytophaga catalasegens</name>
    <dbReference type="NCBI Taxonomy" id="1004260"/>
    <lineage>
        <taxon>Bacteria</taxon>
        <taxon>Pseudomonadati</taxon>
        <taxon>Bacteroidota</taxon>
        <taxon>Flavobacteriia</taxon>
        <taxon>Flavobacteriales</taxon>
        <taxon>Flavobacteriaceae</taxon>
        <taxon>Capnocytophaga</taxon>
    </lineage>
</organism>
<evidence type="ECO:0000256" key="7">
    <source>
        <dbReference type="PROSITE-ProRule" id="PRU01360"/>
    </source>
</evidence>
<comment type="similarity">
    <text evidence="7">Belongs to the TonB-dependent receptor family.</text>
</comment>
<evidence type="ECO:0000313" key="11">
    <source>
        <dbReference type="EMBL" id="GJM50937.1"/>
    </source>
</evidence>
<dbReference type="Gene3D" id="2.170.130.10">
    <property type="entry name" value="TonB-dependent receptor, plug domain"/>
    <property type="match status" value="1"/>
</dbReference>
<evidence type="ECO:0000256" key="1">
    <source>
        <dbReference type="ARBA" id="ARBA00004571"/>
    </source>
</evidence>
<evidence type="ECO:0000256" key="8">
    <source>
        <dbReference type="SAM" id="MobiDB-lite"/>
    </source>
</evidence>
<evidence type="ECO:0000256" key="2">
    <source>
        <dbReference type="ARBA" id="ARBA00022448"/>
    </source>
</evidence>
<comment type="subcellular location">
    <subcellularLocation>
        <location evidence="1 7">Cell outer membrane</location>
        <topology evidence="1 7">Multi-pass membrane protein</topology>
    </subcellularLocation>
</comment>
<dbReference type="GO" id="GO:0009279">
    <property type="term" value="C:cell outer membrane"/>
    <property type="evidence" value="ECO:0007669"/>
    <property type="project" value="UniProtKB-SubCell"/>
</dbReference>
<dbReference type="SUPFAM" id="SSF56935">
    <property type="entry name" value="Porins"/>
    <property type="match status" value="1"/>
</dbReference>
<dbReference type="SUPFAM" id="SSF49464">
    <property type="entry name" value="Carboxypeptidase regulatory domain-like"/>
    <property type="match status" value="1"/>
</dbReference>
<keyword evidence="5 7" id="KW-0472">Membrane</keyword>
<dbReference type="PANTHER" id="PTHR40980:SF4">
    <property type="entry name" value="TONB-DEPENDENT RECEPTOR-LIKE BETA-BARREL DOMAIN-CONTAINING PROTEIN"/>
    <property type="match status" value="1"/>
</dbReference>